<name>A0ABX1LK60_9CYAN</name>
<reference evidence="2 3" key="1">
    <citation type="submission" date="2020-03" db="EMBL/GenBank/DDBJ databases">
        <title>Draft Genome Sequence of 2-Methylisoborneol Producing Pseudanabaena yagii Strain GIHE-NHR1 Isolated from North Han River in South Korea.</title>
        <authorList>
            <person name="Jeong J."/>
        </authorList>
    </citation>
    <scope>NUCLEOTIDE SEQUENCE [LARGE SCALE GENOMIC DNA]</scope>
    <source>
        <strain evidence="2 3">GIHE-NHR1</strain>
    </source>
</reference>
<accession>A0ABX1LK60</accession>
<dbReference type="InterPro" id="IPR016181">
    <property type="entry name" value="Acyl_CoA_acyltransferase"/>
</dbReference>
<sequence length="116" mass="13269">MKNNGVNIKAIKGKSEYAEQVKALGKANSSTLSLFPEGAFDDYIWKGNILVALDENDNFLGYLLYTVKKKERRIRIYHLCLKEESKGKGIARQLIEHLKTITRDLIDIRLVCRQAD</sequence>
<evidence type="ECO:0000313" key="2">
    <source>
        <dbReference type="EMBL" id="NMF56494.1"/>
    </source>
</evidence>
<proteinExistence type="predicted"/>
<feature type="domain" description="N-acetyltransferase" evidence="1">
    <location>
        <begin position="43"/>
        <end position="102"/>
    </location>
</feature>
<dbReference type="Proteomes" id="UP000738376">
    <property type="component" value="Unassembled WGS sequence"/>
</dbReference>
<dbReference type="RefSeq" id="WP_169361633.1">
    <property type="nucleotide sequence ID" value="NZ_JAAVJL010000001.1"/>
</dbReference>
<dbReference type="SUPFAM" id="SSF55729">
    <property type="entry name" value="Acyl-CoA N-acyltransferases (Nat)"/>
    <property type="match status" value="1"/>
</dbReference>
<protein>
    <submittedName>
        <fullName evidence="2">GNAT family N-acetyltransferase</fullName>
    </submittedName>
</protein>
<evidence type="ECO:0000259" key="1">
    <source>
        <dbReference type="Pfam" id="PF13673"/>
    </source>
</evidence>
<dbReference type="InterPro" id="IPR000182">
    <property type="entry name" value="GNAT_dom"/>
</dbReference>
<dbReference type="CDD" id="cd04301">
    <property type="entry name" value="NAT_SF"/>
    <property type="match status" value="1"/>
</dbReference>
<organism evidence="2 3">
    <name type="scientific">Pseudanabaena yagii GIHE-NHR1</name>
    <dbReference type="NCBI Taxonomy" id="2722753"/>
    <lineage>
        <taxon>Bacteria</taxon>
        <taxon>Bacillati</taxon>
        <taxon>Cyanobacteriota</taxon>
        <taxon>Cyanophyceae</taxon>
        <taxon>Pseudanabaenales</taxon>
        <taxon>Pseudanabaenaceae</taxon>
        <taxon>Pseudanabaena</taxon>
        <taxon>Pseudanabaena yagii</taxon>
    </lineage>
</organism>
<dbReference type="Pfam" id="PF13673">
    <property type="entry name" value="Acetyltransf_10"/>
    <property type="match status" value="1"/>
</dbReference>
<keyword evidence="3" id="KW-1185">Reference proteome</keyword>
<dbReference type="Gene3D" id="3.40.630.30">
    <property type="match status" value="1"/>
</dbReference>
<gene>
    <name evidence="2" type="ORF">HC246_00235</name>
</gene>
<comment type="caution">
    <text evidence="2">The sequence shown here is derived from an EMBL/GenBank/DDBJ whole genome shotgun (WGS) entry which is preliminary data.</text>
</comment>
<dbReference type="EMBL" id="JAAVJL010000001">
    <property type="protein sequence ID" value="NMF56494.1"/>
    <property type="molecule type" value="Genomic_DNA"/>
</dbReference>
<evidence type="ECO:0000313" key="3">
    <source>
        <dbReference type="Proteomes" id="UP000738376"/>
    </source>
</evidence>